<dbReference type="InterPro" id="IPR039425">
    <property type="entry name" value="RNA_pol_sigma-70-like"/>
</dbReference>
<dbReference type="PANTHER" id="PTHR43133:SF8">
    <property type="entry name" value="RNA POLYMERASE SIGMA FACTOR HI_1459-RELATED"/>
    <property type="match status" value="1"/>
</dbReference>
<organism evidence="7 8">
    <name type="scientific">Dyadobacter endophyticus</name>
    <dbReference type="NCBI Taxonomy" id="1749036"/>
    <lineage>
        <taxon>Bacteria</taxon>
        <taxon>Pseudomonadati</taxon>
        <taxon>Bacteroidota</taxon>
        <taxon>Cytophagia</taxon>
        <taxon>Cytophagales</taxon>
        <taxon>Spirosomataceae</taxon>
        <taxon>Dyadobacter</taxon>
    </lineage>
</organism>
<accession>A0ABQ1YH83</accession>
<comment type="caution">
    <text evidence="7">The sequence shown here is derived from an EMBL/GenBank/DDBJ whole genome shotgun (WGS) entry which is preliminary data.</text>
</comment>
<keyword evidence="2" id="KW-0805">Transcription regulation</keyword>
<dbReference type="InterPro" id="IPR014284">
    <property type="entry name" value="RNA_pol_sigma-70_dom"/>
</dbReference>
<proteinExistence type="inferred from homology"/>
<reference evidence="8" key="1">
    <citation type="journal article" date="2019" name="Int. J. Syst. Evol. Microbiol.">
        <title>The Global Catalogue of Microorganisms (GCM) 10K type strain sequencing project: providing services to taxonomists for standard genome sequencing and annotation.</title>
        <authorList>
            <consortium name="The Broad Institute Genomics Platform"/>
            <consortium name="The Broad Institute Genome Sequencing Center for Infectious Disease"/>
            <person name="Wu L."/>
            <person name="Ma J."/>
        </authorList>
    </citation>
    <scope>NUCLEOTIDE SEQUENCE [LARGE SCALE GENOMIC DNA]</scope>
    <source>
        <strain evidence="8">CGMCC 1.15288</strain>
    </source>
</reference>
<dbReference type="RefSeq" id="WP_188929129.1">
    <property type="nucleotide sequence ID" value="NZ_BMIA01000001.1"/>
</dbReference>
<dbReference type="PANTHER" id="PTHR43133">
    <property type="entry name" value="RNA POLYMERASE ECF-TYPE SIGMA FACTO"/>
    <property type="match status" value="1"/>
</dbReference>
<evidence type="ECO:0000313" key="7">
    <source>
        <dbReference type="EMBL" id="GGH25250.1"/>
    </source>
</evidence>
<feature type="domain" description="RNA polymerase sigma factor 70 region 4 type 2" evidence="6">
    <location>
        <begin position="144"/>
        <end position="190"/>
    </location>
</feature>
<evidence type="ECO:0000256" key="4">
    <source>
        <dbReference type="ARBA" id="ARBA00023125"/>
    </source>
</evidence>
<gene>
    <name evidence="7" type="ORF">GCM10007423_09310</name>
</gene>
<dbReference type="InterPro" id="IPR013325">
    <property type="entry name" value="RNA_pol_sigma_r2"/>
</dbReference>
<dbReference type="SUPFAM" id="SSF88659">
    <property type="entry name" value="Sigma3 and sigma4 domains of RNA polymerase sigma factors"/>
    <property type="match status" value="1"/>
</dbReference>
<evidence type="ECO:0000256" key="3">
    <source>
        <dbReference type="ARBA" id="ARBA00023082"/>
    </source>
</evidence>
<protein>
    <recommendedName>
        <fullName evidence="6">RNA polymerase sigma factor 70 region 4 type 2 domain-containing protein</fullName>
    </recommendedName>
</protein>
<dbReference type="Gene3D" id="1.10.1740.10">
    <property type="match status" value="1"/>
</dbReference>
<sequence length="202" mass="24016">MAPQDSCIRYRDSDLLFYEELLLEKHEAFTCLYLQTYRQCIPHVVKRGSDQEQAEDLLQECLAIFVSKIRDRSFVYQDETRITTYFQSIYINQWKKSLSVAARRGEVSLDSIADLDEDRDAFGNDLAENISQDYDEDERSWIFRKLDRAFQLLAEDCRKVLRWFYIEDRSLRDIAGELGMTEASATVKRFRCAKYLREKFHL</sequence>
<comment type="similarity">
    <text evidence="1">Belongs to the sigma-70 factor family. ECF subfamily.</text>
</comment>
<evidence type="ECO:0000313" key="8">
    <source>
        <dbReference type="Proteomes" id="UP000600214"/>
    </source>
</evidence>
<keyword evidence="4" id="KW-0238">DNA-binding</keyword>
<evidence type="ECO:0000256" key="2">
    <source>
        <dbReference type="ARBA" id="ARBA00023015"/>
    </source>
</evidence>
<dbReference type="Proteomes" id="UP000600214">
    <property type="component" value="Unassembled WGS sequence"/>
</dbReference>
<dbReference type="Gene3D" id="1.10.10.10">
    <property type="entry name" value="Winged helix-like DNA-binding domain superfamily/Winged helix DNA-binding domain"/>
    <property type="match status" value="1"/>
</dbReference>
<dbReference type="InterPro" id="IPR013324">
    <property type="entry name" value="RNA_pol_sigma_r3/r4-like"/>
</dbReference>
<dbReference type="InterPro" id="IPR036388">
    <property type="entry name" value="WH-like_DNA-bd_sf"/>
</dbReference>
<dbReference type="EMBL" id="BMIA01000001">
    <property type="protein sequence ID" value="GGH25250.1"/>
    <property type="molecule type" value="Genomic_DNA"/>
</dbReference>
<dbReference type="Pfam" id="PF08281">
    <property type="entry name" value="Sigma70_r4_2"/>
    <property type="match status" value="1"/>
</dbReference>
<name>A0ABQ1YH83_9BACT</name>
<dbReference type="NCBIfam" id="TIGR02937">
    <property type="entry name" value="sigma70-ECF"/>
    <property type="match status" value="1"/>
</dbReference>
<keyword evidence="8" id="KW-1185">Reference proteome</keyword>
<evidence type="ECO:0000259" key="6">
    <source>
        <dbReference type="Pfam" id="PF08281"/>
    </source>
</evidence>
<dbReference type="InterPro" id="IPR013249">
    <property type="entry name" value="RNA_pol_sigma70_r4_t2"/>
</dbReference>
<dbReference type="SUPFAM" id="SSF88946">
    <property type="entry name" value="Sigma2 domain of RNA polymerase sigma factors"/>
    <property type="match status" value="1"/>
</dbReference>
<evidence type="ECO:0000256" key="1">
    <source>
        <dbReference type="ARBA" id="ARBA00010641"/>
    </source>
</evidence>
<evidence type="ECO:0000256" key="5">
    <source>
        <dbReference type="ARBA" id="ARBA00023163"/>
    </source>
</evidence>
<keyword evidence="3" id="KW-0731">Sigma factor</keyword>
<keyword evidence="5" id="KW-0804">Transcription</keyword>